<name>A0A508SSC9_9BRAD</name>
<keyword evidence="1" id="KW-0472">Membrane</keyword>
<gene>
    <name evidence="2" type="ORF">CI1B_03700</name>
</gene>
<proteinExistence type="predicted"/>
<evidence type="ECO:0000313" key="2">
    <source>
        <dbReference type="EMBL" id="VIO65273.1"/>
    </source>
</evidence>
<feature type="transmembrane region" description="Helical" evidence="1">
    <location>
        <begin position="136"/>
        <end position="155"/>
    </location>
</feature>
<feature type="transmembrane region" description="Helical" evidence="1">
    <location>
        <begin position="75"/>
        <end position="97"/>
    </location>
</feature>
<dbReference type="Proteomes" id="UP000328092">
    <property type="component" value="Unassembled WGS sequence"/>
</dbReference>
<feature type="transmembrane region" description="Helical" evidence="1">
    <location>
        <begin position="103"/>
        <end position="124"/>
    </location>
</feature>
<dbReference type="RefSeq" id="WP_139857166.1">
    <property type="nucleotide sequence ID" value="NZ_CAADFC020000004.1"/>
</dbReference>
<evidence type="ECO:0008006" key="4">
    <source>
        <dbReference type="Google" id="ProtNLM"/>
    </source>
</evidence>
<reference evidence="2" key="1">
    <citation type="submission" date="2019-02" db="EMBL/GenBank/DDBJ databases">
        <authorList>
            <person name="Pothier F.J."/>
        </authorList>
    </citation>
    <scope>NUCLEOTIDE SEQUENCE</scope>
    <source>
        <strain evidence="2">CI-1B</strain>
    </source>
</reference>
<organism evidence="2 3">
    <name type="scientific">Bradyrhizobium ivorense</name>
    <dbReference type="NCBI Taxonomy" id="2511166"/>
    <lineage>
        <taxon>Bacteria</taxon>
        <taxon>Pseudomonadati</taxon>
        <taxon>Pseudomonadota</taxon>
        <taxon>Alphaproteobacteria</taxon>
        <taxon>Hyphomicrobiales</taxon>
        <taxon>Nitrobacteraceae</taxon>
        <taxon>Bradyrhizobium</taxon>
    </lineage>
</organism>
<comment type="caution">
    <text evidence="2">The sequence shown here is derived from an EMBL/GenBank/DDBJ whole genome shotgun (WGS) entry which is preliminary data.</text>
</comment>
<keyword evidence="1" id="KW-0812">Transmembrane</keyword>
<keyword evidence="3" id="KW-1185">Reference proteome</keyword>
<dbReference type="EMBL" id="CAADFC020000004">
    <property type="protein sequence ID" value="VIO65273.1"/>
    <property type="molecule type" value="Genomic_DNA"/>
</dbReference>
<feature type="transmembrane region" description="Helical" evidence="1">
    <location>
        <begin position="48"/>
        <end position="68"/>
    </location>
</feature>
<evidence type="ECO:0000256" key="1">
    <source>
        <dbReference type="SAM" id="Phobius"/>
    </source>
</evidence>
<dbReference type="AlphaFoldDB" id="A0A508SSC9"/>
<protein>
    <recommendedName>
        <fullName evidence="4">DUF1772 domain-containing protein</fullName>
    </recommendedName>
</protein>
<evidence type="ECO:0000313" key="3">
    <source>
        <dbReference type="Proteomes" id="UP000328092"/>
    </source>
</evidence>
<dbReference type="OrthoDB" id="5195424at2"/>
<accession>A0A508SSC9</accession>
<sequence>MIHALKILAVIVTSIPMGLSLAHALELPGKYRLDRDSYLAMQSVYYPGFTVGGAAEPLSILIVLAVVLMQSQIAVPWLAVLALISLIVMHAIFWTVTQPVNRFWLTGANLSGLGASIFAGAPAAERDWMVLRDRWEYSHLARAVCAAIAFVALVIDSTL</sequence>
<keyword evidence="1" id="KW-1133">Transmembrane helix</keyword>